<evidence type="ECO:0000256" key="15">
    <source>
        <dbReference type="SAM" id="MobiDB-lite"/>
    </source>
</evidence>
<keyword evidence="4" id="KW-0813">Transport</keyword>
<comment type="function">
    <text evidence="14">Produces ATP from ADP in the presence of a proton gradient across the membrane.</text>
</comment>
<dbReference type="InterPro" id="IPR004100">
    <property type="entry name" value="ATPase_F1/V1/A1_a/bsu_N"/>
</dbReference>
<comment type="subunit">
    <text evidence="3">F-type ATPases have 2 components, CF(1) - the catalytic core - and CF(0) - the membrane proton channel. CF(1) has five subunits: alpha(3), beta(3), gamma(1), delta(1), epsilon(1). CF(0) has three main subunits: a, b and c.</text>
</comment>
<dbReference type="AlphaFoldDB" id="A0A9P5TU91"/>
<dbReference type="InterPro" id="IPR050053">
    <property type="entry name" value="ATPase_alpha/beta_chains"/>
</dbReference>
<comment type="caution">
    <text evidence="17">The sequence shown here is derived from an EMBL/GenBank/DDBJ whole genome shotgun (WGS) entry which is preliminary data.</text>
</comment>
<evidence type="ECO:0000256" key="8">
    <source>
        <dbReference type="ARBA" id="ARBA00022967"/>
    </source>
</evidence>
<dbReference type="InterPro" id="IPR024034">
    <property type="entry name" value="ATPase_F1/V1_b/a_C"/>
</dbReference>
<dbReference type="Pfam" id="PF22919">
    <property type="entry name" value="ATP-synt_VA_C"/>
    <property type="match status" value="1"/>
</dbReference>
<dbReference type="FunFam" id="1.10.1140.10:FF:000001">
    <property type="entry name" value="ATP synthase subunit beta"/>
    <property type="match status" value="1"/>
</dbReference>
<dbReference type="GO" id="GO:0046933">
    <property type="term" value="F:proton-transporting ATP synthase activity, rotational mechanism"/>
    <property type="evidence" value="ECO:0007669"/>
    <property type="project" value="InterPro"/>
</dbReference>
<dbReference type="EMBL" id="JADNYJ010000005">
    <property type="protein sequence ID" value="KAF8911029.1"/>
    <property type="molecule type" value="Genomic_DNA"/>
</dbReference>
<evidence type="ECO:0000256" key="1">
    <source>
        <dbReference type="ARBA" id="ARBA00004370"/>
    </source>
</evidence>
<dbReference type="NCBIfam" id="TIGR01039">
    <property type="entry name" value="atpD"/>
    <property type="match status" value="1"/>
</dbReference>
<keyword evidence="5 14" id="KW-0547">Nucleotide-binding</keyword>
<evidence type="ECO:0000256" key="6">
    <source>
        <dbReference type="ARBA" id="ARBA00022781"/>
    </source>
</evidence>
<gene>
    <name evidence="17" type="ORF">CPB84DRAFT_1763168</name>
</gene>
<dbReference type="PANTHER" id="PTHR15184:SF71">
    <property type="entry name" value="ATP SYNTHASE SUBUNIT BETA, MITOCHONDRIAL"/>
    <property type="match status" value="1"/>
</dbReference>
<dbReference type="InterPro" id="IPR003593">
    <property type="entry name" value="AAA+_ATPase"/>
</dbReference>
<dbReference type="SMART" id="SM00382">
    <property type="entry name" value="AAA"/>
    <property type="match status" value="1"/>
</dbReference>
<dbReference type="Pfam" id="PF02874">
    <property type="entry name" value="ATP-synt_ab_N"/>
    <property type="match status" value="1"/>
</dbReference>
<reference evidence="17" key="1">
    <citation type="submission" date="2020-11" db="EMBL/GenBank/DDBJ databases">
        <authorList>
            <consortium name="DOE Joint Genome Institute"/>
            <person name="Ahrendt S."/>
            <person name="Riley R."/>
            <person name="Andreopoulos W."/>
            <person name="LaButti K."/>
            <person name="Pangilinan J."/>
            <person name="Ruiz-duenas F.J."/>
            <person name="Barrasa J.M."/>
            <person name="Sanchez-Garcia M."/>
            <person name="Camarero S."/>
            <person name="Miyauchi S."/>
            <person name="Serrano A."/>
            <person name="Linde D."/>
            <person name="Babiker R."/>
            <person name="Drula E."/>
            <person name="Ayuso-Fernandez I."/>
            <person name="Pacheco R."/>
            <person name="Padilla G."/>
            <person name="Ferreira P."/>
            <person name="Barriuso J."/>
            <person name="Kellner H."/>
            <person name="Castanera R."/>
            <person name="Alfaro M."/>
            <person name="Ramirez L."/>
            <person name="Pisabarro A.G."/>
            <person name="Kuo A."/>
            <person name="Tritt A."/>
            <person name="Lipzen A."/>
            <person name="He G."/>
            <person name="Yan M."/>
            <person name="Ng V."/>
            <person name="Cullen D."/>
            <person name="Martin F."/>
            <person name="Rosso M.-N."/>
            <person name="Henrissat B."/>
            <person name="Hibbett D."/>
            <person name="Martinez A.T."/>
            <person name="Grigoriev I.V."/>
        </authorList>
    </citation>
    <scope>NUCLEOTIDE SEQUENCE</scope>
    <source>
        <strain evidence="17">AH 44721</strain>
    </source>
</reference>
<dbReference type="EC" id="7.1.2.2" evidence="14"/>
<dbReference type="InterPro" id="IPR000194">
    <property type="entry name" value="ATPase_F1/V1/A1_a/bsu_nucl-bd"/>
</dbReference>
<dbReference type="GO" id="GO:0045259">
    <property type="term" value="C:proton-transporting ATP synthase complex"/>
    <property type="evidence" value="ECO:0007669"/>
    <property type="project" value="UniProtKB-KW"/>
</dbReference>
<proteinExistence type="inferred from homology"/>
<dbReference type="GO" id="GO:0005524">
    <property type="term" value="F:ATP binding"/>
    <property type="evidence" value="ECO:0007669"/>
    <property type="project" value="UniProtKB-KW"/>
</dbReference>
<sequence>MLTTRGVVARLSKRAFKSAKQTNAFFATAALAGKASLPAANPHQARVSPSRSAPSPSKRTYATEAKGAVGTVKTVIGAVVDVQFETDDLPPILNALEVQNFSGGRLVLEVASHLGENSVRTIAMDGTEGLVRGTKVVDTGAPIMVPVGTATLGRIMNVIGEPIDERGPIKGSTTAEVLETGIKVVDLLAPYARGGKIGLFGGAGVGKTVLIQELINNVAKAHGGFSIFCGVGERTREGNDLYHEMIETGVINLQGDSKVALVFGQMNEPPGARARVALTGLTIAEYFRDEEGQDVLLFIDNIFRFTQAGSEVSALLGRIPSAVGYQPTLSTDMGGMQERITTTKKDDLTDPAPATTFAHLDATTVLSRGIAELGIYPAVDPLDSKSRMLDPRIVGQEHYDVATAVQKILQDYKSLQDIIAILGMDELSEEDKLTVERARKIQRFMSQPFQVAQVFTGFEGKLVPLKDTVRSFKEILSGAHDSLPESAFYMTGTIEDVKAKAEQLAKEMAA</sequence>
<accession>A0A9P5TU91</accession>
<evidence type="ECO:0000256" key="4">
    <source>
        <dbReference type="ARBA" id="ARBA00022448"/>
    </source>
</evidence>
<evidence type="ECO:0000256" key="14">
    <source>
        <dbReference type="RuleBase" id="RU003553"/>
    </source>
</evidence>
<evidence type="ECO:0000256" key="10">
    <source>
        <dbReference type="ARBA" id="ARBA00023136"/>
    </source>
</evidence>
<evidence type="ECO:0000256" key="3">
    <source>
        <dbReference type="ARBA" id="ARBA00011648"/>
    </source>
</evidence>
<protein>
    <recommendedName>
        <fullName evidence="14">ATP synthase subunit beta</fullName>
        <ecNumber evidence="14">7.1.2.2</ecNumber>
    </recommendedName>
</protein>
<comment type="subcellular location">
    <subcellularLocation>
        <location evidence="1">Membrane</location>
    </subcellularLocation>
</comment>
<evidence type="ECO:0000256" key="7">
    <source>
        <dbReference type="ARBA" id="ARBA00022840"/>
    </source>
</evidence>
<evidence type="ECO:0000256" key="13">
    <source>
        <dbReference type="ARBA" id="ARBA00048383"/>
    </source>
</evidence>
<evidence type="ECO:0000256" key="12">
    <source>
        <dbReference type="ARBA" id="ARBA00023310"/>
    </source>
</evidence>
<feature type="compositionally biased region" description="Low complexity" evidence="15">
    <location>
        <begin position="40"/>
        <end position="57"/>
    </location>
</feature>
<feature type="region of interest" description="Disordered" evidence="15">
    <location>
        <begin position="40"/>
        <end position="61"/>
    </location>
</feature>
<keyword evidence="11 14" id="KW-0139">CF(1)</keyword>
<dbReference type="SUPFAM" id="SSF52540">
    <property type="entry name" value="P-loop containing nucleoside triphosphate hydrolases"/>
    <property type="match status" value="1"/>
</dbReference>
<dbReference type="PANTHER" id="PTHR15184">
    <property type="entry name" value="ATP SYNTHASE"/>
    <property type="match status" value="1"/>
</dbReference>
<dbReference type="Gene3D" id="1.10.1140.10">
    <property type="entry name" value="Bovine Mitochondrial F1-atpase, Atp Synthase Beta Chain, Chain D, domain 3"/>
    <property type="match status" value="1"/>
</dbReference>
<keyword evidence="10" id="KW-0472">Membrane</keyword>
<keyword evidence="8" id="KW-1278">Translocase</keyword>
<evidence type="ECO:0000256" key="11">
    <source>
        <dbReference type="ARBA" id="ARBA00023196"/>
    </source>
</evidence>
<dbReference type="GO" id="GO:0005739">
    <property type="term" value="C:mitochondrion"/>
    <property type="evidence" value="ECO:0007669"/>
    <property type="project" value="GOC"/>
</dbReference>
<feature type="domain" description="AAA+ ATPase" evidence="16">
    <location>
        <begin position="193"/>
        <end position="449"/>
    </location>
</feature>
<dbReference type="CDD" id="cd18115">
    <property type="entry name" value="ATP-synt_F1_beta_N"/>
    <property type="match status" value="1"/>
</dbReference>
<dbReference type="PROSITE" id="PS00152">
    <property type="entry name" value="ATPASE_ALPHA_BETA"/>
    <property type="match status" value="1"/>
</dbReference>
<dbReference type="InterPro" id="IPR036121">
    <property type="entry name" value="ATPase_F1/V1/A1_a/bsu_N_sf"/>
</dbReference>
<dbReference type="CDD" id="cd01133">
    <property type="entry name" value="F1-ATPase_beta_CD"/>
    <property type="match status" value="1"/>
</dbReference>
<dbReference type="CDD" id="cd18110">
    <property type="entry name" value="ATP-synt_F1_beta_C"/>
    <property type="match status" value="1"/>
</dbReference>
<dbReference type="OrthoDB" id="14523at2759"/>
<evidence type="ECO:0000256" key="5">
    <source>
        <dbReference type="ARBA" id="ARBA00022741"/>
    </source>
</evidence>
<evidence type="ECO:0000313" key="18">
    <source>
        <dbReference type="Proteomes" id="UP000724874"/>
    </source>
</evidence>
<evidence type="ECO:0000259" key="16">
    <source>
        <dbReference type="SMART" id="SM00382"/>
    </source>
</evidence>
<keyword evidence="18" id="KW-1185">Reference proteome</keyword>
<dbReference type="Proteomes" id="UP000724874">
    <property type="component" value="Unassembled WGS sequence"/>
</dbReference>
<dbReference type="Gene3D" id="2.40.10.170">
    <property type="match status" value="1"/>
</dbReference>
<dbReference type="SUPFAM" id="SSF50615">
    <property type="entry name" value="N-terminal domain of alpha and beta subunits of F1 ATP synthase"/>
    <property type="match status" value="1"/>
</dbReference>
<dbReference type="HAMAP" id="MF_01347">
    <property type="entry name" value="ATP_synth_beta_bact"/>
    <property type="match status" value="1"/>
</dbReference>
<evidence type="ECO:0000256" key="9">
    <source>
        <dbReference type="ARBA" id="ARBA00023065"/>
    </source>
</evidence>
<comment type="catalytic activity">
    <reaction evidence="13 14">
        <text>ATP + H2O + 4 H(+)(in) = ADP + phosphate + 5 H(+)(out)</text>
        <dbReference type="Rhea" id="RHEA:57720"/>
        <dbReference type="ChEBI" id="CHEBI:15377"/>
        <dbReference type="ChEBI" id="CHEBI:15378"/>
        <dbReference type="ChEBI" id="CHEBI:30616"/>
        <dbReference type="ChEBI" id="CHEBI:43474"/>
        <dbReference type="ChEBI" id="CHEBI:456216"/>
        <dbReference type="EC" id="7.1.2.2"/>
    </reaction>
</comment>
<dbReference type="FunFam" id="2.40.10.170:FF:000004">
    <property type="entry name" value="ATP synthase subunit beta"/>
    <property type="match status" value="1"/>
</dbReference>
<dbReference type="SUPFAM" id="SSF47917">
    <property type="entry name" value="C-terminal domain of alpha and beta subunits of F1 ATP synthase"/>
    <property type="match status" value="1"/>
</dbReference>
<keyword evidence="9" id="KW-0406">Ion transport</keyword>
<comment type="similarity">
    <text evidence="2">Belongs to the ATPase alpha/beta chains family.</text>
</comment>
<comment type="subunit">
    <text evidence="14">F-type ATPases have 2 components, CF(1) - the catalytic core - and CF(0) - the membrane proton channel. CF(1) and CF(0) have multiple subunits.</text>
</comment>
<name>A0A9P5TU91_GYMJU</name>
<keyword evidence="6" id="KW-0375">Hydrogen ion transport</keyword>
<keyword evidence="7 14" id="KW-0067">ATP-binding</keyword>
<evidence type="ECO:0000313" key="17">
    <source>
        <dbReference type="EMBL" id="KAF8911029.1"/>
    </source>
</evidence>
<evidence type="ECO:0000256" key="2">
    <source>
        <dbReference type="ARBA" id="ARBA00008936"/>
    </source>
</evidence>
<dbReference type="Gene3D" id="3.40.50.300">
    <property type="entry name" value="P-loop containing nucleotide triphosphate hydrolases"/>
    <property type="match status" value="1"/>
</dbReference>
<dbReference type="GO" id="GO:0042776">
    <property type="term" value="P:proton motive force-driven mitochondrial ATP synthesis"/>
    <property type="evidence" value="ECO:0007669"/>
    <property type="project" value="TreeGrafter"/>
</dbReference>
<organism evidence="17 18">
    <name type="scientific">Gymnopilus junonius</name>
    <name type="common">Spectacular rustgill mushroom</name>
    <name type="synonym">Gymnopilus spectabilis subsp. junonius</name>
    <dbReference type="NCBI Taxonomy" id="109634"/>
    <lineage>
        <taxon>Eukaryota</taxon>
        <taxon>Fungi</taxon>
        <taxon>Dikarya</taxon>
        <taxon>Basidiomycota</taxon>
        <taxon>Agaricomycotina</taxon>
        <taxon>Agaricomycetes</taxon>
        <taxon>Agaricomycetidae</taxon>
        <taxon>Agaricales</taxon>
        <taxon>Agaricineae</taxon>
        <taxon>Hymenogastraceae</taxon>
        <taxon>Gymnopilus</taxon>
    </lineage>
</organism>
<dbReference type="InterPro" id="IPR055190">
    <property type="entry name" value="ATP-synt_VA_C"/>
</dbReference>
<dbReference type="InterPro" id="IPR020003">
    <property type="entry name" value="ATPase_a/bsu_AS"/>
</dbReference>
<dbReference type="InterPro" id="IPR005722">
    <property type="entry name" value="ATP_synth_F1_bsu"/>
</dbReference>
<dbReference type="InterPro" id="IPR027417">
    <property type="entry name" value="P-loop_NTPase"/>
</dbReference>
<keyword evidence="12 14" id="KW-0066">ATP synthesis</keyword>
<dbReference type="Pfam" id="PF00006">
    <property type="entry name" value="ATP-synt_ab"/>
    <property type="match status" value="1"/>
</dbReference>